<name>A0A8J4AZF1_9CHLO</name>
<organism evidence="1 2">
    <name type="scientific">Volvox africanus</name>
    <dbReference type="NCBI Taxonomy" id="51714"/>
    <lineage>
        <taxon>Eukaryota</taxon>
        <taxon>Viridiplantae</taxon>
        <taxon>Chlorophyta</taxon>
        <taxon>core chlorophytes</taxon>
        <taxon>Chlorophyceae</taxon>
        <taxon>CS clade</taxon>
        <taxon>Chlamydomonadales</taxon>
        <taxon>Volvocaceae</taxon>
        <taxon>Volvox</taxon>
    </lineage>
</organism>
<dbReference type="Proteomes" id="UP000747399">
    <property type="component" value="Unassembled WGS sequence"/>
</dbReference>
<proteinExistence type="predicted"/>
<keyword evidence="2" id="KW-1185">Reference proteome</keyword>
<reference evidence="1" key="1">
    <citation type="journal article" date="2021" name="Proc. Natl. Acad. Sci. U.S.A.">
        <title>Three genomes in the algal genus Volvox reveal the fate of a haploid sex-determining region after a transition to homothallism.</title>
        <authorList>
            <person name="Yamamoto K."/>
            <person name="Hamaji T."/>
            <person name="Kawai-Toyooka H."/>
            <person name="Matsuzaki R."/>
            <person name="Takahashi F."/>
            <person name="Nishimura Y."/>
            <person name="Kawachi M."/>
            <person name="Noguchi H."/>
            <person name="Minakuchi Y."/>
            <person name="Umen J.G."/>
            <person name="Toyoda A."/>
            <person name="Nozaki H."/>
        </authorList>
    </citation>
    <scope>NUCLEOTIDE SEQUENCE</scope>
    <source>
        <strain evidence="1">NIES-3780</strain>
    </source>
</reference>
<evidence type="ECO:0000313" key="1">
    <source>
        <dbReference type="EMBL" id="GIL50432.1"/>
    </source>
</evidence>
<dbReference type="EMBL" id="BNCO01000009">
    <property type="protein sequence ID" value="GIL50432.1"/>
    <property type="molecule type" value="Genomic_DNA"/>
</dbReference>
<gene>
    <name evidence="1" type="ORF">Vafri_6534</name>
</gene>
<accession>A0A8J4AZF1</accession>
<comment type="caution">
    <text evidence="1">The sequence shown here is derived from an EMBL/GenBank/DDBJ whole genome shotgun (WGS) entry which is preliminary data.</text>
</comment>
<evidence type="ECO:0000313" key="2">
    <source>
        <dbReference type="Proteomes" id="UP000747399"/>
    </source>
</evidence>
<protein>
    <submittedName>
        <fullName evidence="1">Uncharacterized protein</fullName>
    </submittedName>
</protein>
<sequence>MEKTRLLVQKKPWSQSDQLGLRLNNTCSEAGCFLKRPIQTRVKAAVALLSQFDSLFPKKPRQRWSRKRMAGGALMLPGVKVQRPLNVKVLRRRPAACRSCHVPTKGLALDMLVTPTAASKWATSGLILSGRKTGTAAGKNDAHW</sequence>
<dbReference type="AlphaFoldDB" id="A0A8J4AZF1"/>